<evidence type="ECO:0000256" key="1">
    <source>
        <dbReference type="SAM" id="MobiDB-lite"/>
    </source>
</evidence>
<dbReference type="GO" id="GO:0005840">
    <property type="term" value="C:ribosome"/>
    <property type="evidence" value="ECO:0007669"/>
    <property type="project" value="UniProtKB-KW"/>
</dbReference>
<sequence>MIVEDERDTYAQHWTDYDQSEASGSSTPEPFSTEVLPAFADHVRARSVMRDSNVLIANAPTVTDNSSTVEDSGIYVTFEPPLSWRYPLLMLLFLYII</sequence>
<comment type="caution">
    <text evidence="2">The sequence shown here is derived from an EMBL/GenBank/DDBJ whole genome shotgun (WGS) entry which is preliminary data.</text>
</comment>
<dbReference type="Proteomes" id="UP000236291">
    <property type="component" value="Unassembled WGS sequence"/>
</dbReference>
<gene>
    <name evidence="2" type="ORF">L195_g010777</name>
</gene>
<organism evidence="2 3">
    <name type="scientific">Trifolium pratense</name>
    <name type="common">Red clover</name>
    <dbReference type="NCBI Taxonomy" id="57577"/>
    <lineage>
        <taxon>Eukaryota</taxon>
        <taxon>Viridiplantae</taxon>
        <taxon>Streptophyta</taxon>
        <taxon>Embryophyta</taxon>
        <taxon>Tracheophyta</taxon>
        <taxon>Spermatophyta</taxon>
        <taxon>Magnoliopsida</taxon>
        <taxon>eudicotyledons</taxon>
        <taxon>Gunneridae</taxon>
        <taxon>Pentapetalae</taxon>
        <taxon>rosids</taxon>
        <taxon>fabids</taxon>
        <taxon>Fabales</taxon>
        <taxon>Fabaceae</taxon>
        <taxon>Papilionoideae</taxon>
        <taxon>50 kb inversion clade</taxon>
        <taxon>NPAAA clade</taxon>
        <taxon>Hologalegina</taxon>
        <taxon>IRL clade</taxon>
        <taxon>Trifolieae</taxon>
        <taxon>Trifolium</taxon>
    </lineage>
</organism>
<reference evidence="2 3" key="2">
    <citation type="journal article" date="2017" name="Front. Plant Sci.">
        <title>Gene Classification and Mining of Molecular Markers Useful in Red Clover (Trifolium pratense) Breeding.</title>
        <authorList>
            <person name="Istvanek J."/>
            <person name="Dluhosova J."/>
            <person name="Dluhos P."/>
            <person name="Patkova L."/>
            <person name="Nedelnik J."/>
            <person name="Repkova J."/>
        </authorList>
    </citation>
    <scope>NUCLEOTIDE SEQUENCE [LARGE SCALE GENOMIC DNA]</scope>
    <source>
        <strain evidence="3">cv. Tatra</strain>
        <tissue evidence="2">Young leaves</tissue>
    </source>
</reference>
<accession>A0A2K3PFU5</accession>
<evidence type="ECO:0000313" key="2">
    <source>
        <dbReference type="EMBL" id="PNY14104.1"/>
    </source>
</evidence>
<reference evidence="2 3" key="1">
    <citation type="journal article" date="2014" name="Am. J. Bot.">
        <title>Genome assembly and annotation for red clover (Trifolium pratense; Fabaceae).</title>
        <authorList>
            <person name="Istvanek J."/>
            <person name="Jaros M."/>
            <person name="Krenek A."/>
            <person name="Repkova J."/>
        </authorList>
    </citation>
    <scope>NUCLEOTIDE SEQUENCE [LARGE SCALE GENOMIC DNA]</scope>
    <source>
        <strain evidence="3">cv. Tatra</strain>
        <tissue evidence="2">Young leaves</tissue>
    </source>
</reference>
<keyword evidence="2" id="KW-0689">Ribosomal protein</keyword>
<dbReference type="EMBL" id="ASHM01006589">
    <property type="protein sequence ID" value="PNY14104.1"/>
    <property type="molecule type" value="Genomic_DNA"/>
</dbReference>
<dbReference type="AlphaFoldDB" id="A0A2K3PFU5"/>
<protein>
    <submittedName>
        <fullName evidence="2">Ribosomal protein</fullName>
    </submittedName>
</protein>
<feature type="compositionally biased region" description="Polar residues" evidence="1">
    <location>
        <begin position="20"/>
        <end position="30"/>
    </location>
</feature>
<feature type="region of interest" description="Disordered" evidence="1">
    <location>
        <begin position="1"/>
        <end position="30"/>
    </location>
</feature>
<name>A0A2K3PFU5_TRIPR</name>
<evidence type="ECO:0000313" key="3">
    <source>
        <dbReference type="Proteomes" id="UP000236291"/>
    </source>
</evidence>
<keyword evidence="2" id="KW-0687">Ribonucleoprotein</keyword>
<proteinExistence type="predicted"/>